<comment type="caution">
    <text evidence="5">Lacks the conserved Asp active site.</text>
</comment>
<dbReference type="OrthoDB" id="225091at2"/>
<feature type="domain" description="PABS" evidence="7">
    <location>
        <begin position="253"/>
        <end position="483"/>
    </location>
</feature>
<keyword evidence="5" id="KW-1133">Transmembrane helix</keyword>
<dbReference type="RefSeq" id="WP_014454981.1">
    <property type="nucleotide sequence ID" value="NC_017098.1"/>
</dbReference>
<evidence type="ECO:0000256" key="1">
    <source>
        <dbReference type="ARBA" id="ARBA00007867"/>
    </source>
</evidence>
<dbReference type="InterPro" id="IPR029063">
    <property type="entry name" value="SAM-dependent_MTases_sf"/>
</dbReference>
<feature type="binding site" evidence="5">
    <location>
        <position position="354"/>
    </location>
    <ligand>
        <name>S-methyl-5'-thioadenosine</name>
        <dbReference type="ChEBI" id="CHEBI:17509"/>
    </ligand>
</feature>
<comment type="catalytic activity">
    <reaction evidence="5">
        <text>S-adenosyl 3-(methylsulfanyl)propylamine + putrescine = S-methyl-5'-thioadenosine + spermidine + H(+)</text>
        <dbReference type="Rhea" id="RHEA:12721"/>
        <dbReference type="ChEBI" id="CHEBI:15378"/>
        <dbReference type="ChEBI" id="CHEBI:17509"/>
        <dbReference type="ChEBI" id="CHEBI:57443"/>
        <dbReference type="ChEBI" id="CHEBI:57834"/>
        <dbReference type="ChEBI" id="CHEBI:326268"/>
        <dbReference type="EC" id="2.5.1.16"/>
    </reaction>
</comment>
<feature type="transmembrane region" description="Helical" evidence="5">
    <location>
        <begin position="12"/>
        <end position="33"/>
    </location>
</feature>
<feature type="transmembrane region" description="Helical" evidence="5">
    <location>
        <begin position="605"/>
        <end position="628"/>
    </location>
</feature>
<gene>
    <name evidence="5" type="primary">speE</name>
    <name evidence="8" type="ordered locus">Spiaf_0897</name>
</gene>
<dbReference type="SUPFAM" id="SSF53335">
    <property type="entry name" value="S-adenosyl-L-methionine-dependent methyltransferases"/>
    <property type="match status" value="1"/>
</dbReference>
<feature type="transmembrane region" description="Helical" evidence="5">
    <location>
        <begin position="203"/>
        <end position="222"/>
    </location>
</feature>
<comment type="subcellular location">
    <subcellularLocation>
        <location evidence="5">Cell membrane</location>
        <topology evidence="5">Multi-pass membrane protein</topology>
    </subcellularLocation>
</comment>
<keyword evidence="5" id="KW-0812">Transmembrane</keyword>
<name>H9UHJ3_SPIAZ</name>
<dbReference type="PROSITE" id="PS51006">
    <property type="entry name" value="PABS_2"/>
    <property type="match status" value="1"/>
</dbReference>
<proteinExistence type="inferred from homology"/>
<comment type="subunit">
    <text evidence="5">Homodimer or homotetramer.</text>
</comment>
<feature type="transmembrane region" description="Helical" evidence="5">
    <location>
        <begin position="98"/>
        <end position="116"/>
    </location>
</feature>
<keyword evidence="4 5" id="KW-0620">Polyamine biosynthesis</keyword>
<feature type="transmembrane region" description="Helical" evidence="5">
    <location>
        <begin position="667"/>
        <end position="691"/>
    </location>
</feature>
<feature type="transmembrane region" description="Helical" evidence="5">
    <location>
        <begin position="234"/>
        <end position="256"/>
    </location>
</feature>
<dbReference type="PANTHER" id="PTHR11558:SF11">
    <property type="entry name" value="SPERMIDINE SYNTHASE"/>
    <property type="match status" value="1"/>
</dbReference>
<dbReference type="GO" id="GO:0008295">
    <property type="term" value="P:spermidine biosynthetic process"/>
    <property type="evidence" value="ECO:0007669"/>
    <property type="project" value="UniProtKB-UniRule"/>
</dbReference>
<comment type="pathway">
    <text evidence="5">Amine and polyamine biosynthesis; spermidine biosynthesis; spermidine from putrescine: step 1/1.</text>
</comment>
<dbReference type="HAMAP" id="MF_00198">
    <property type="entry name" value="Spermidine_synth"/>
    <property type="match status" value="1"/>
</dbReference>
<evidence type="ECO:0000259" key="7">
    <source>
        <dbReference type="PROSITE" id="PS51006"/>
    </source>
</evidence>
<feature type="transmembrane region" description="Helical" evidence="5">
    <location>
        <begin position="777"/>
        <end position="799"/>
    </location>
</feature>
<keyword evidence="5" id="KW-1003">Cell membrane</keyword>
<dbReference type="PANTHER" id="PTHR11558">
    <property type="entry name" value="SPERMIDINE/SPERMINE SYNTHASE"/>
    <property type="match status" value="1"/>
</dbReference>
<feature type="transmembrane region" description="Helical" evidence="5">
    <location>
        <begin position="39"/>
        <end position="58"/>
    </location>
</feature>
<protein>
    <recommendedName>
        <fullName evidence="5">Polyamine aminopropyltransferase</fullName>
    </recommendedName>
    <alternativeName>
        <fullName evidence="5">Putrescine aminopropyltransferase</fullName>
        <shortName evidence="5">PAPT</shortName>
    </alternativeName>
    <alternativeName>
        <fullName evidence="5">Spermidine synthase</fullName>
        <shortName evidence="5">SPDS</shortName>
        <shortName evidence="5">SPDSY</shortName>
        <ecNumber evidence="5">2.5.1.16</ecNumber>
    </alternativeName>
</protein>
<dbReference type="AlphaFoldDB" id="H9UHJ3"/>
<accession>H9UHJ3</accession>
<evidence type="ECO:0000256" key="5">
    <source>
        <dbReference type="HAMAP-Rule" id="MF_00198"/>
    </source>
</evidence>
<keyword evidence="5" id="KW-0472">Membrane</keyword>
<dbReference type="eggNOG" id="COG4262">
    <property type="taxonomic scope" value="Bacteria"/>
</dbReference>
<dbReference type="InterPro" id="IPR036259">
    <property type="entry name" value="MFS_trans_sf"/>
</dbReference>
<dbReference type="GO" id="GO:0005829">
    <property type="term" value="C:cytosol"/>
    <property type="evidence" value="ECO:0007669"/>
    <property type="project" value="TreeGrafter"/>
</dbReference>
<dbReference type="Gene3D" id="3.40.50.150">
    <property type="entry name" value="Vaccinia Virus protein VP39"/>
    <property type="match status" value="1"/>
</dbReference>
<dbReference type="Proteomes" id="UP000007383">
    <property type="component" value="Chromosome"/>
</dbReference>
<dbReference type="PATRIC" id="fig|889378.3.peg.894"/>
<evidence type="ECO:0000256" key="6">
    <source>
        <dbReference type="PROSITE-ProRule" id="PRU00354"/>
    </source>
</evidence>
<keyword evidence="9" id="KW-1185">Reference proteome</keyword>
<dbReference type="InterPro" id="IPR001045">
    <property type="entry name" value="Spermi_synthase"/>
</dbReference>
<dbReference type="EMBL" id="CP003282">
    <property type="protein sequence ID" value="AFG36986.1"/>
    <property type="molecule type" value="Genomic_DNA"/>
</dbReference>
<feature type="transmembrane region" description="Helical" evidence="5">
    <location>
        <begin position="634"/>
        <end position="655"/>
    </location>
</feature>
<feature type="transmembrane region" description="Helical" evidence="5">
    <location>
        <begin position="697"/>
        <end position="726"/>
    </location>
</feature>
<reference evidence="9" key="1">
    <citation type="journal article" date="2013" name="Stand. Genomic Sci.">
        <title>Complete genome sequence of the halophilic bacterium Spirochaeta africana type strain (Z-7692(T)) from the alkaline Lake Magadi in the East African Rift.</title>
        <authorList>
            <person name="Liolos K."/>
            <person name="Abt B."/>
            <person name="Scheuner C."/>
            <person name="Teshima H."/>
            <person name="Held B."/>
            <person name="Lapidus A."/>
            <person name="Nolan M."/>
            <person name="Lucas S."/>
            <person name="Deshpande S."/>
            <person name="Cheng J.F."/>
            <person name="Tapia R."/>
            <person name="Goodwin L.A."/>
            <person name="Pitluck S."/>
            <person name="Pagani I."/>
            <person name="Ivanova N."/>
            <person name="Mavromatis K."/>
            <person name="Mikhailova N."/>
            <person name="Huntemann M."/>
            <person name="Pati A."/>
            <person name="Chen A."/>
            <person name="Palaniappan K."/>
            <person name="Land M."/>
            <person name="Rohde M."/>
            <person name="Tindall B.J."/>
            <person name="Detter J.C."/>
            <person name="Goker M."/>
            <person name="Bristow J."/>
            <person name="Eisen J.A."/>
            <person name="Markowitz V."/>
            <person name="Hugenholtz P."/>
            <person name="Woyke T."/>
            <person name="Klenk H.P."/>
            <person name="Kyrpides N.C."/>
        </authorList>
    </citation>
    <scope>NUCLEOTIDE SEQUENCE</scope>
    <source>
        <strain evidence="9">ATCC 700263 / DSM 8902 / Z-7692</strain>
    </source>
</reference>
<dbReference type="InterPro" id="IPR030374">
    <property type="entry name" value="PABS"/>
</dbReference>
<evidence type="ECO:0000256" key="3">
    <source>
        <dbReference type="ARBA" id="ARBA00023066"/>
    </source>
</evidence>
<dbReference type="CDD" id="cd02440">
    <property type="entry name" value="AdoMet_MTases"/>
    <property type="match status" value="1"/>
</dbReference>
<dbReference type="Pfam" id="PF01564">
    <property type="entry name" value="Spermine_synth"/>
    <property type="match status" value="1"/>
</dbReference>
<evidence type="ECO:0000313" key="9">
    <source>
        <dbReference type="Proteomes" id="UP000007383"/>
    </source>
</evidence>
<comment type="similarity">
    <text evidence="1 5">Belongs to the spermidine/spermine synthase family.</text>
</comment>
<evidence type="ECO:0000256" key="2">
    <source>
        <dbReference type="ARBA" id="ARBA00022679"/>
    </source>
</evidence>
<feature type="transmembrane region" description="Helical" evidence="5">
    <location>
        <begin position="570"/>
        <end position="593"/>
    </location>
</feature>
<keyword evidence="3 5" id="KW-0745">Spermidine biosynthesis</keyword>
<evidence type="ECO:0000256" key="4">
    <source>
        <dbReference type="ARBA" id="ARBA00023115"/>
    </source>
</evidence>
<organism evidence="8 9">
    <name type="scientific">Spirochaeta africana (strain ATCC 700263 / DSM 8902 / Z-7692)</name>
    <dbReference type="NCBI Taxonomy" id="889378"/>
    <lineage>
        <taxon>Bacteria</taxon>
        <taxon>Pseudomonadati</taxon>
        <taxon>Spirochaetota</taxon>
        <taxon>Spirochaetia</taxon>
        <taxon>Spirochaetales</taxon>
        <taxon>Spirochaetaceae</taxon>
        <taxon>Spirochaeta</taxon>
    </lineage>
</organism>
<feature type="transmembrane region" description="Helical" evidence="5">
    <location>
        <begin position="747"/>
        <end position="771"/>
    </location>
</feature>
<dbReference type="KEGG" id="sfc:Spiaf_0897"/>
<dbReference type="HOGENOM" id="CLU_366270_0_0_12"/>
<comment type="caution">
    <text evidence="5 6">Lacks conserved residue(s) required for the propagation of feature annotation.</text>
</comment>
<comment type="function">
    <text evidence="5">Catalyzes the irreversible transfer of a propylamine group from the amino donor S-adenosylmethioninamine (decarboxy-AdoMet) to putrescine (1,4-diaminobutane) to yield spermidine.</text>
</comment>
<dbReference type="EC" id="2.5.1.16" evidence="5"/>
<dbReference type="UniPathway" id="UPA00248">
    <property type="reaction ID" value="UER00314"/>
</dbReference>
<dbReference type="GO" id="GO:0005886">
    <property type="term" value="C:plasma membrane"/>
    <property type="evidence" value="ECO:0007669"/>
    <property type="project" value="UniProtKB-SubCell"/>
</dbReference>
<dbReference type="STRING" id="889378.Spiaf_0897"/>
<feature type="binding site" evidence="5">
    <location>
        <position position="279"/>
    </location>
    <ligand>
        <name>S-methyl-5'-thioadenosine</name>
        <dbReference type="ChEBI" id="CHEBI:17509"/>
    </ligand>
</feature>
<dbReference type="GO" id="GO:0004766">
    <property type="term" value="F:spermidine synthase activity"/>
    <property type="evidence" value="ECO:0007669"/>
    <property type="project" value="UniProtKB-UniRule"/>
</dbReference>
<evidence type="ECO:0000313" key="8">
    <source>
        <dbReference type="EMBL" id="AFG36986.1"/>
    </source>
</evidence>
<sequence>MMLQSHKMHIAAGVMGFSGLLAQMLLLRELLIVFTGNELSIGLILTGWLAAEALGALIGRRLTVRQLDDRTLQDRPQQDRPLAERPLPDSRPWLLRRYVLMAAGFGLALVPAIWLVRSIKPWLGISVGTVPGLGPVAGLGLLIMLPVGLTHGALFSLACGAAGDRAGRAQGDHSSSIYIMESAGTVIAGVVWTLVLVHWINAFQVAFGVLAINAALVVYLWRPAGARLQISPKAAALAGTAVLGCVVLAGVGSAWLQDISVAALWQNQQVVHYENSRHRNIVVTDNQGQFTFFTDGSPAFSMPEPDSDLVEALVHIPMIAHQQPERVLLIGGGAGGYLDAVLQHPSVRQVEYHELDPRMLQLQRDFAAGDAVSGIDDERVRARAVDSRVAIRGDTRGFDVIFSRYVDPANLHSSRYFSLEFFRLAARQLNEDGMLVLGFPGLVGHLNQPLQALAAVSYRGLQQYFPYVRAFPGGSESFLVASFDPVITVLDADAFGSRLRQRGMLDAVAVPWHIEQRLHPRWHGWFLDFVHGDDAGGSLVSRDFRPLALFLSLAHWSSLNAPVAGRVLEYLYTVHPVLIVLGVLLVLLVPVLLMTRRSPGHYRRVIPAVTGTGFSAMVMSLSLMFAFELLAGRLFGWLGLLTAAFIAGLGVGAWYSRRHSPRRMLIVTELAVLLGGAVLIVLPVTAAWAAVRLPVAVLRLVFLLLLLSSGAVCGAQFPAACGVLFAPDNNRTPDVTHKHKRAAPAGLVYAADLYGGCLGGLFGGILLVPLLGFTGTGITIVVLKACTLIGVTGSSYAVLQKEVV</sequence>
<keyword evidence="2 5" id="KW-0808">Transferase</keyword>
<dbReference type="SUPFAM" id="SSF103473">
    <property type="entry name" value="MFS general substrate transporter"/>
    <property type="match status" value="1"/>
</dbReference>